<evidence type="ECO:0000259" key="8">
    <source>
        <dbReference type="Pfam" id="PF07715"/>
    </source>
</evidence>
<protein>
    <submittedName>
        <fullName evidence="9">TonB-dependent receptor</fullName>
    </submittedName>
</protein>
<evidence type="ECO:0000256" key="1">
    <source>
        <dbReference type="ARBA" id="ARBA00004442"/>
    </source>
</evidence>
<evidence type="ECO:0000256" key="5">
    <source>
        <dbReference type="SAM" id="MobiDB-lite"/>
    </source>
</evidence>
<proteinExistence type="inferred from homology"/>
<dbReference type="Proteomes" id="UP000011717">
    <property type="component" value="Unassembled WGS sequence"/>
</dbReference>
<evidence type="ECO:0000313" key="9">
    <source>
        <dbReference type="EMBL" id="EMD83094.1"/>
    </source>
</evidence>
<keyword evidence="3" id="KW-0998">Cell outer membrane</keyword>
<comment type="similarity">
    <text evidence="4">Belongs to the TonB-dependent receptor family.</text>
</comment>
<evidence type="ECO:0000256" key="4">
    <source>
        <dbReference type="RuleBase" id="RU003357"/>
    </source>
</evidence>
<dbReference type="AlphaFoldDB" id="M2T977"/>
<organism evidence="9 10">
    <name type="scientific">Pacificimonas flava</name>
    <dbReference type="NCBI Taxonomy" id="1234595"/>
    <lineage>
        <taxon>Bacteria</taxon>
        <taxon>Pseudomonadati</taxon>
        <taxon>Pseudomonadota</taxon>
        <taxon>Alphaproteobacteria</taxon>
        <taxon>Sphingomonadales</taxon>
        <taxon>Sphingosinicellaceae</taxon>
        <taxon>Pacificimonas</taxon>
    </lineage>
</organism>
<reference evidence="9 10" key="1">
    <citation type="journal article" date="2013" name="Genome Announc.">
        <title>Draft Genome Sequence of Strain JLT2015T, Belonging to the Family Sphingomonadaceae of the Alphaproteobacteria.</title>
        <authorList>
            <person name="Tang K."/>
            <person name="Liu K."/>
            <person name="Li S."/>
            <person name="Jiao N."/>
        </authorList>
    </citation>
    <scope>NUCLEOTIDE SEQUENCE [LARGE SCALE GENOMIC DNA]</scope>
    <source>
        <strain evidence="9 10">JLT2015</strain>
    </source>
</reference>
<dbReference type="PANTHER" id="PTHR40980">
    <property type="entry name" value="PLUG DOMAIN-CONTAINING PROTEIN"/>
    <property type="match status" value="1"/>
</dbReference>
<evidence type="ECO:0000256" key="3">
    <source>
        <dbReference type="ARBA" id="ARBA00023237"/>
    </source>
</evidence>
<keyword evidence="6" id="KW-0732">Signal</keyword>
<feature type="domain" description="TonB-dependent receptor-like beta-barrel" evidence="7">
    <location>
        <begin position="448"/>
        <end position="861"/>
    </location>
</feature>
<comment type="subcellular location">
    <subcellularLocation>
        <location evidence="1 4">Cell outer membrane</location>
    </subcellularLocation>
</comment>
<dbReference type="GO" id="GO:0009279">
    <property type="term" value="C:cell outer membrane"/>
    <property type="evidence" value="ECO:0007669"/>
    <property type="project" value="UniProtKB-SubCell"/>
</dbReference>
<dbReference type="Pfam" id="PF07715">
    <property type="entry name" value="Plug"/>
    <property type="match status" value="1"/>
</dbReference>
<dbReference type="PATRIC" id="fig|1234595.3.peg.1695"/>
<feature type="domain" description="TonB-dependent receptor plug" evidence="8">
    <location>
        <begin position="101"/>
        <end position="202"/>
    </location>
</feature>
<dbReference type="PANTHER" id="PTHR40980:SF5">
    <property type="entry name" value="TONB-DEPENDENT RECEPTOR"/>
    <property type="match status" value="1"/>
</dbReference>
<gene>
    <name evidence="9" type="ORF">C725_1692</name>
</gene>
<evidence type="ECO:0000313" key="10">
    <source>
        <dbReference type="Proteomes" id="UP000011717"/>
    </source>
</evidence>
<feature type="region of interest" description="Disordered" evidence="5">
    <location>
        <begin position="25"/>
        <end position="84"/>
    </location>
</feature>
<dbReference type="InterPro" id="IPR000531">
    <property type="entry name" value="Beta-barrel_TonB"/>
</dbReference>
<feature type="compositionally biased region" description="Polar residues" evidence="5">
    <location>
        <begin position="46"/>
        <end position="63"/>
    </location>
</feature>
<sequence length="965" mass="105101">MTKSISAASILMLTTALAAPALMGSAARAQTPPPPPATTATPGQPNDQQLETTPQDVQSNTPGASERATQPVEGPVEISGPGAGGGDDVIVIQGQYIPEPVRASSEVVNVLSAADIARSGDGDIGSALQRVTGLSLVGGRFVYVRGLGERYSLALLNGLPLPSPEPLRRVVPLDIFPTSVIASSVVQKSYSVAYPGEFGGGVINLTTPAIPEESFLTIGGAVGANSETTMSNGYTYFGSDLDFLGFDDGSRDVPGALSGLLDRGYGGRNANVSTAELQAATASLNNASTSLIQFNDDIPFNGAADISFGTAIDVGSDRLGIIGTVGWDNSWQTRGGNEQFVTGLSTTLDGGDALIAANGEDFRFLETNNRVVLNGLLGLAYEFGEHKIRWTNLYIRDTLKESRISIGTDAINVDPDRLLNRSRTSWFERQLFDTQVVAEFEFGDFSADFRGTYANTQRESPYERSFSYEFDESIQADFDPTAVPALVDLGYSDPVRVDGAWVNDLRSNGQNAFIAFSDLNEDIYAGAADFAYALPTARDITLSAGVAYSQTKRDSERLNFQYRSNQVLPSQIAQLRPDFLLSDYNVYNYGITLRENFEEVTRYDAQLDVLGVYGQIEIEPVDFVRAAIGVRYETAEQTVDTFDQDGGAGTGGAAQLVNTRLENDYFLPAATLTWNFAEDMQIRLAASKTIARPQFRELAPQQYLDNETNRTFIGNQFLEDSELFNAEARYEWYPSEDDRVSLAGFYKEIDNPIEAVALIQGQTFFTTFANAPKARLFGGEAEVQKYFPLYDWGLEGNFFDGRNLVLVANYTYTNSDVEVGADDQVRAVGSGELINASTYFIDGQPLVGQSDHLVNVQIGLEDEDSLSQQTLLVNYASDRITSRFSSINSDLERVAIPFYEEPGVQLDFVARQGFTIRGVALEAKFEARNLLGTQYKEIQTYEGSRIDRNVFDPGQTYTLGIGVNF</sequence>
<dbReference type="SUPFAM" id="SSF56935">
    <property type="entry name" value="Porins"/>
    <property type="match status" value="1"/>
</dbReference>
<evidence type="ECO:0000259" key="7">
    <source>
        <dbReference type="Pfam" id="PF00593"/>
    </source>
</evidence>
<accession>M2T977</accession>
<evidence type="ECO:0000256" key="6">
    <source>
        <dbReference type="SAM" id="SignalP"/>
    </source>
</evidence>
<dbReference type="Pfam" id="PF00593">
    <property type="entry name" value="TonB_dep_Rec_b-barrel"/>
    <property type="match status" value="1"/>
</dbReference>
<keyword evidence="10" id="KW-1185">Reference proteome</keyword>
<evidence type="ECO:0000256" key="2">
    <source>
        <dbReference type="ARBA" id="ARBA00023136"/>
    </source>
</evidence>
<feature type="chain" id="PRO_5004026337" evidence="6">
    <location>
        <begin position="19"/>
        <end position="965"/>
    </location>
</feature>
<dbReference type="Gene3D" id="2.40.170.20">
    <property type="entry name" value="TonB-dependent receptor, beta-barrel domain"/>
    <property type="match status" value="1"/>
</dbReference>
<dbReference type="Gene3D" id="2.170.130.10">
    <property type="entry name" value="TonB-dependent receptor, plug domain"/>
    <property type="match status" value="1"/>
</dbReference>
<feature type="signal peptide" evidence="6">
    <location>
        <begin position="1"/>
        <end position="18"/>
    </location>
</feature>
<comment type="caution">
    <text evidence="9">The sequence shown here is derived from an EMBL/GenBank/DDBJ whole genome shotgun (WGS) entry which is preliminary data.</text>
</comment>
<dbReference type="RefSeq" id="WP_008601826.1">
    <property type="nucleotide sequence ID" value="NZ_AMRV01000004.1"/>
</dbReference>
<dbReference type="InterPro" id="IPR036942">
    <property type="entry name" value="Beta-barrel_TonB_sf"/>
</dbReference>
<keyword evidence="4" id="KW-0798">TonB box</keyword>
<dbReference type="InterPro" id="IPR012910">
    <property type="entry name" value="Plug_dom"/>
</dbReference>
<dbReference type="OrthoDB" id="9768470at2"/>
<keyword evidence="9" id="KW-0675">Receptor</keyword>
<dbReference type="InterPro" id="IPR037066">
    <property type="entry name" value="Plug_dom_sf"/>
</dbReference>
<dbReference type="EMBL" id="AMRV01000004">
    <property type="protein sequence ID" value="EMD83094.1"/>
    <property type="molecule type" value="Genomic_DNA"/>
</dbReference>
<name>M2T977_9SPHN</name>
<keyword evidence="2 4" id="KW-0472">Membrane</keyword>